<evidence type="ECO:0000313" key="9">
    <source>
        <dbReference type="Proteomes" id="UP000004736"/>
    </source>
</evidence>
<evidence type="ECO:0000259" key="7">
    <source>
        <dbReference type="PROSITE" id="PS00745"/>
    </source>
</evidence>
<dbReference type="GO" id="GO:0016149">
    <property type="term" value="F:translation release factor activity, codon specific"/>
    <property type="evidence" value="ECO:0007669"/>
    <property type="project" value="UniProtKB-UniRule"/>
</dbReference>
<dbReference type="Gene3D" id="1.20.58.410">
    <property type="entry name" value="Release factor"/>
    <property type="match status" value="1"/>
</dbReference>
<evidence type="ECO:0000256" key="6">
    <source>
        <dbReference type="HAMAP-Rule" id="MF_00094"/>
    </source>
</evidence>
<organism evidence="8 9">
    <name type="scientific">Dialister invisus DSM 15470</name>
    <dbReference type="NCBI Taxonomy" id="592028"/>
    <lineage>
        <taxon>Bacteria</taxon>
        <taxon>Bacillati</taxon>
        <taxon>Bacillota</taxon>
        <taxon>Negativicutes</taxon>
        <taxon>Veillonellales</taxon>
        <taxon>Veillonellaceae</taxon>
        <taxon>Dialister</taxon>
    </lineage>
</organism>
<protein>
    <recommendedName>
        <fullName evidence="3 6">Peptide chain release factor 2</fullName>
        <shortName evidence="6">RF-2</shortName>
    </recommendedName>
</protein>
<comment type="subcellular location">
    <subcellularLocation>
        <location evidence="6">Cytoplasm</location>
    </subcellularLocation>
</comment>
<dbReference type="Pfam" id="PF03462">
    <property type="entry name" value="PCRF"/>
    <property type="match status" value="1"/>
</dbReference>
<dbReference type="InterPro" id="IPR004374">
    <property type="entry name" value="PrfB"/>
</dbReference>
<evidence type="ECO:0000256" key="1">
    <source>
        <dbReference type="ARBA" id="ARBA00002613"/>
    </source>
</evidence>
<comment type="PTM">
    <text evidence="6">Methylated by PrmC. Methylation increases the termination efficiency of RF2.</text>
</comment>
<evidence type="ECO:0000256" key="3">
    <source>
        <dbReference type="ARBA" id="ARBA00019192"/>
    </source>
</evidence>
<keyword evidence="5 6" id="KW-0648">Protein biosynthesis</keyword>
<dbReference type="HOGENOM" id="CLU_036856_6_0_9"/>
<evidence type="ECO:0000256" key="5">
    <source>
        <dbReference type="ARBA" id="ARBA00022917"/>
    </source>
</evidence>
<dbReference type="STRING" id="592028.GCWU000321_00171"/>
<comment type="function">
    <text evidence="1 6">Peptide chain release factor 2 directs the termination of translation in response to the peptide chain termination codons UGA and UAA.</text>
</comment>
<dbReference type="Gene3D" id="3.30.70.1660">
    <property type="match status" value="1"/>
</dbReference>
<dbReference type="Proteomes" id="UP000004736">
    <property type="component" value="Unassembled WGS sequence"/>
</dbReference>
<comment type="similarity">
    <text evidence="2 6">Belongs to the prokaryotic/mitochondrial release factor family.</text>
</comment>
<proteinExistence type="inferred from homology"/>
<dbReference type="eggNOG" id="COG1186">
    <property type="taxonomic scope" value="Bacteria"/>
</dbReference>
<accession>C9LKZ5</accession>
<gene>
    <name evidence="6 8" type="primary">prfB</name>
    <name evidence="8" type="ORF">GCWU000321_00171</name>
</gene>
<dbReference type="HAMAP" id="MF_00094">
    <property type="entry name" value="Rel_fac_2"/>
    <property type="match status" value="1"/>
</dbReference>
<feature type="domain" description="Prokaryotic-type class I peptide chain release factors" evidence="7">
    <location>
        <begin position="205"/>
        <end position="221"/>
    </location>
</feature>
<dbReference type="SMART" id="SM00937">
    <property type="entry name" value="PCRF"/>
    <property type="match status" value="1"/>
</dbReference>
<dbReference type="InterPro" id="IPR005139">
    <property type="entry name" value="PCRF"/>
</dbReference>
<evidence type="ECO:0000256" key="4">
    <source>
        <dbReference type="ARBA" id="ARBA00022481"/>
    </source>
</evidence>
<dbReference type="Pfam" id="PF00472">
    <property type="entry name" value="RF-1"/>
    <property type="match status" value="1"/>
</dbReference>
<comment type="caution">
    <text evidence="8">The sequence shown here is derived from an EMBL/GenBank/DDBJ whole genome shotgun (WGS) entry which is preliminary data.</text>
</comment>
<feature type="modified residue" description="N5-methylglutamine" evidence="6">
    <location>
        <position position="212"/>
    </location>
</feature>
<keyword evidence="9" id="KW-1185">Reference proteome</keyword>
<keyword evidence="4 6" id="KW-0488">Methylation</keyword>
<name>C9LKZ5_9FIRM</name>
<dbReference type="InterPro" id="IPR045853">
    <property type="entry name" value="Pep_chain_release_fac_I_sf"/>
</dbReference>
<dbReference type="SUPFAM" id="SSF75620">
    <property type="entry name" value="Release factor"/>
    <property type="match status" value="1"/>
</dbReference>
<dbReference type="PANTHER" id="PTHR43116:SF3">
    <property type="entry name" value="CLASS I PEPTIDE CHAIN RELEASE FACTOR"/>
    <property type="match status" value="1"/>
</dbReference>
<dbReference type="EMBL" id="ACIM02000001">
    <property type="protein sequence ID" value="EEW96232.1"/>
    <property type="molecule type" value="Genomic_DNA"/>
</dbReference>
<dbReference type="PANTHER" id="PTHR43116">
    <property type="entry name" value="PEPTIDE CHAIN RELEASE FACTOR 2"/>
    <property type="match status" value="1"/>
</dbReference>
<dbReference type="NCBIfam" id="TIGR00020">
    <property type="entry name" value="prfB"/>
    <property type="match status" value="1"/>
</dbReference>
<dbReference type="FunFam" id="3.30.160.20:FF:000010">
    <property type="entry name" value="Peptide chain release factor 2"/>
    <property type="match status" value="1"/>
</dbReference>
<dbReference type="PROSITE" id="PS00745">
    <property type="entry name" value="RF_PROK_I"/>
    <property type="match status" value="1"/>
</dbReference>
<dbReference type="GO" id="GO:0005737">
    <property type="term" value="C:cytoplasm"/>
    <property type="evidence" value="ECO:0007669"/>
    <property type="project" value="UniProtKB-SubCell"/>
</dbReference>
<dbReference type="Gene3D" id="3.30.160.20">
    <property type="match status" value="1"/>
</dbReference>
<evidence type="ECO:0000256" key="2">
    <source>
        <dbReference type="ARBA" id="ARBA00010835"/>
    </source>
</evidence>
<reference evidence="8" key="1">
    <citation type="submission" date="2009-09" db="EMBL/GenBank/DDBJ databases">
        <authorList>
            <person name="Weinstock G."/>
            <person name="Sodergren E."/>
            <person name="Clifton S."/>
            <person name="Fulton L."/>
            <person name="Fulton B."/>
            <person name="Courtney L."/>
            <person name="Fronick C."/>
            <person name="Harrison M."/>
            <person name="Strong C."/>
            <person name="Farmer C."/>
            <person name="Delahaunty K."/>
            <person name="Markovic C."/>
            <person name="Hall O."/>
            <person name="Minx P."/>
            <person name="Tomlinson C."/>
            <person name="Mitreva M."/>
            <person name="Nelson J."/>
            <person name="Hou S."/>
            <person name="Wollam A."/>
            <person name="Pepin K.H."/>
            <person name="Johnson M."/>
            <person name="Bhonagiri V."/>
            <person name="Nash W.E."/>
            <person name="Warren W."/>
            <person name="Chinwalla A."/>
            <person name="Mardis E.R."/>
            <person name="Wilson R.K."/>
        </authorList>
    </citation>
    <scope>NUCLEOTIDE SEQUENCE [LARGE SCALE GENOMIC DNA]</scope>
    <source>
        <strain evidence="8">DSM 15470</strain>
    </source>
</reference>
<dbReference type="InterPro" id="IPR000352">
    <property type="entry name" value="Pep_chain_release_fac_I"/>
</dbReference>
<sequence length="330" mass="37390">MSDPSFWENGDHAKEISQKATEAKAAYDTYTRLFARAESIKELLDMAIEENDQDMEGELEEEINELKDILDKKEIELLLNDEYDANDAIITFHAGAGGTEAQDWTEMLIRMYIKWAESEGFVLEELNMLPGDEAGVKSAEYMVRGKFAYGLLKSEKGVHRLVRISPFDAAKRRHTSFSAVDVMPEIGDDIEIDLNMADVRVDYYRASGAGGQHINKTSSAVRMTHIPTGIVAACQNERSQFQNKEQCLRLLKAKLFELEMQKREQVKKGIEGEQQAIEWGSQIRSYVFQPYTLVKDNRTGIETGNIQSVMDGGLNPFIEGFLKHKKFNNA</sequence>
<evidence type="ECO:0000313" key="8">
    <source>
        <dbReference type="EMBL" id="EEW96232.1"/>
    </source>
</evidence>
<dbReference type="AlphaFoldDB" id="C9LKZ5"/>
<keyword evidence="6" id="KW-0963">Cytoplasm</keyword>